<proteinExistence type="predicted"/>
<evidence type="ECO:0000256" key="4">
    <source>
        <dbReference type="ARBA" id="ARBA00022679"/>
    </source>
</evidence>
<evidence type="ECO:0000259" key="7">
    <source>
        <dbReference type="PROSITE" id="PS50109"/>
    </source>
</evidence>
<protein>
    <recommendedName>
        <fullName evidence="2">histidine kinase</fullName>
        <ecNumber evidence="2">2.7.13.3</ecNumber>
    </recommendedName>
</protein>
<keyword evidence="3" id="KW-0597">Phosphoprotein</keyword>
<name>X1BAV5_9ZZZZ</name>
<dbReference type="PANTHER" id="PTHR45453">
    <property type="entry name" value="PHOSPHATE REGULON SENSOR PROTEIN PHOR"/>
    <property type="match status" value="1"/>
</dbReference>
<accession>X1BAV5</accession>
<evidence type="ECO:0000256" key="1">
    <source>
        <dbReference type="ARBA" id="ARBA00000085"/>
    </source>
</evidence>
<organism evidence="8">
    <name type="scientific">marine sediment metagenome</name>
    <dbReference type="NCBI Taxonomy" id="412755"/>
    <lineage>
        <taxon>unclassified sequences</taxon>
        <taxon>metagenomes</taxon>
        <taxon>ecological metagenomes</taxon>
    </lineage>
</organism>
<sequence length="70" mass="8137">KPCQIWIEIKDTGEDLCIEVRDNGPGIRKEELRHLFEKFYRGAESKERVIRGLGLGLYYVKQIVEAHHGV</sequence>
<dbReference type="PROSITE" id="PS50109">
    <property type="entry name" value="HIS_KIN"/>
    <property type="match status" value="1"/>
</dbReference>
<evidence type="ECO:0000256" key="6">
    <source>
        <dbReference type="ARBA" id="ARBA00023012"/>
    </source>
</evidence>
<dbReference type="PANTHER" id="PTHR45453:SF1">
    <property type="entry name" value="PHOSPHATE REGULON SENSOR PROTEIN PHOR"/>
    <property type="match status" value="1"/>
</dbReference>
<evidence type="ECO:0000256" key="3">
    <source>
        <dbReference type="ARBA" id="ARBA00022553"/>
    </source>
</evidence>
<dbReference type="AlphaFoldDB" id="X1BAV5"/>
<keyword evidence="6" id="KW-0902">Two-component regulatory system</keyword>
<evidence type="ECO:0000256" key="5">
    <source>
        <dbReference type="ARBA" id="ARBA00022777"/>
    </source>
</evidence>
<keyword evidence="4" id="KW-0808">Transferase</keyword>
<gene>
    <name evidence="8" type="ORF">S01H4_46682</name>
</gene>
<dbReference type="GO" id="GO:0004721">
    <property type="term" value="F:phosphoprotein phosphatase activity"/>
    <property type="evidence" value="ECO:0007669"/>
    <property type="project" value="TreeGrafter"/>
</dbReference>
<dbReference type="GO" id="GO:0016036">
    <property type="term" value="P:cellular response to phosphate starvation"/>
    <property type="evidence" value="ECO:0007669"/>
    <property type="project" value="TreeGrafter"/>
</dbReference>
<dbReference type="SUPFAM" id="SSF55874">
    <property type="entry name" value="ATPase domain of HSP90 chaperone/DNA topoisomerase II/histidine kinase"/>
    <property type="match status" value="1"/>
</dbReference>
<feature type="domain" description="Histidine kinase" evidence="7">
    <location>
        <begin position="1"/>
        <end position="70"/>
    </location>
</feature>
<dbReference type="InterPro" id="IPR003594">
    <property type="entry name" value="HATPase_dom"/>
</dbReference>
<keyword evidence="5" id="KW-0418">Kinase</keyword>
<dbReference type="Pfam" id="PF02518">
    <property type="entry name" value="HATPase_c"/>
    <property type="match status" value="1"/>
</dbReference>
<comment type="caution">
    <text evidence="8">The sequence shown here is derived from an EMBL/GenBank/DDBJ whole genome shotgun (WGS) entry which is preliminary data.</text>
</comment>
<dbReference type="EMBL" id="BART01026114">
    <property type="protein sequence ID" value="GAG92974.1"/>
    <property type="molecule type" value="Genomic_DNA"/>
</dbReference>
<dbReference type="CDD" id="cd00075">
    <property type="entry name" value="HATPase"/>
    <property type="match status" value="1"/>
</dbReference>
<evidence type="ECO:0000256" key="2">
    <source>
        <dbReference type="ARBA" id="ARBA00012438"/>
    </source>
</evidence>
<evidence type="ECO:0000313" key="8">
    <source>
        <dbReference type="EMBL" id="GAG92974.1"/>
    </source>
</evidence>
<dbReference type="GO" id="GO:0005886">
    <property type="term" value="C:plasma membrane"/>
    <property type="evidence" value="ECO:0007669"/>
    <property type="project" value="TreeGrafter"/>
</dbReference>
<reference evidence="8" key="1">
    <citation type="journal article" date="2014" name="Front. Microbiol.">
        <title>High frequency of phylogenetically diverse reductive dehalogenase-homologous genes in deep subseafloor sedimentary metagenomes.</title>
        <authorList>
            <person name="Kawai M."/>
            <person name="Futagami T."/>
            <person name="Toyoda A."/>
            <person name="Takaki Y."/>
            <person name="Nishi S."/>
            <person name="Hori S."/>
            <person name="Arai W."/>
            <person name="Tsubouchi T."/>
            <person name="Morono Y."/>
            <person name="Uchiyama I."/>
            <person name="Ito T."/>
            <person name="Fujiyama A."/>
            <person name="Inagaki F."/>
            <person name="Takami H."/>
        </authorList>
    </citation>
    <scope>NUCLEOTIDE SEQUENCE</scope>
    <source>
        <strain evidence="8">Expedition CK06-06</strain>
    </source>
</reference>
<dbReference type="EC" id="2.7.13.3" evidence="2"/>
<dbReference type="Gene3D" id="3.30.565.10">
    <property type="entry name" value="Histidine kinase-like ATPase, C-terminal domain"/>
    <property type="match status" value="1"/>
</dbReference>
<dbReference type="InterPro" id="IPR004358">
    <property type="entry name" value="Sig_transdc_His_kin-like_C"/>
</dbReference>
<dbReference type="PRINTS" id="PR00344">
    <property type="entry name" value="BCTRLSENSOR"/>
</dbReference>
<comment type="catalytic activity">
    <reaction evidence="1">
        <text>ATP + protein L-histidine = ADP + protein N-phospho-L-histidine.</text>
        <dbReference type="EC" id="2.7.13.3"/>
    </reaction>
</comment>
<dbReference type="InterPro" id="IPR005467">
    <property type="entry name" value="His_kinase_dom"/>
</dbReference>
<dbReference type="InterPro" id="IPR036890">
    <property type="entry name" value="HATPase_C_sf"/>
</dbReference>
<feature type="non-terminal residue" evidence="8">
    <location>
        <position position="1"/>
    </location>
</feature>
<dbReference type="InterPro" id="IPR050351">
    <property type="entry name" value="BphY/WalK/GraS-like"/>
</dbReference>
<dbReference type="GO" id="GO:0000155">
    <property type="term" value="F:phosphorelay sensor kinase activity"/>
    <property type="evidence" value="ECO:0007669"/>
    <property type="project" value="TreeGrafter"/>
</dbReference>